<evidence type="ECO:0000313" key="4">
    <source>
        <dbReference type="EMBL" id="AYF75426.1"/>
    </source>
</evidence>
<evidence type="ECO:0000256" key="2">
    <source>
        <dbReference type="ARBA" id="ARBA00022679"/>
    </source>
</evidence>
<dbReference type="InterPro" id="IPR029063">
    <property type="entry name" value="SAM-dependent_MTases_sf"/>
</dbReference>
<dbReference type="Pfam" id="PF13649">
    <property type="entry name" value="Methyltransf_25"/>
    <property type="match status" value="1"/>
</dbReference>
<evidence type="ECO:0000256" key="1">
    <source>
        <dbReference type="ARBA" id="ARBA00022603"/>
    </source>
</evidence>
<dbReference type="RefSeq" id="WP_120737926.1">
    <property type="nucleotide sequence ID" value="NZ_CP032568.1"/>
</dbReference>
<dbReference type="SUPFAM" id="SSF53335">
    <property type="entry name" value="S-adenosyl-L-methionine-dependent methyltransferases"/>
    <property type="match status" value="1"/>
</dbReference>
<dbReference type="OrthoDB" id="9765084at2"/>
<dbReference type="InterPro" id="IPR041698">
    <property type="entry name" value="Methyltransf_25"/>
</dbReference>
<dbReference type="PANTHER" id="PTHR43861:SF1">
    <property type="entry name" value="TRANS-ACONITATE 2-METHYLTRANSFERASE"/>
    <property type="match status" value="1"/>
</dbReference>
<protein>
    <submittedName>
        <fullName evidence="4">Class I SAM-dependent methyltransferase</fullName>
    </submittedName>
</protein>
<proteinExistence type="predicted"/>
<dbReference type="CDD" id="cd02440">
    <property type="entry name" value="AdoMet_MTases"/>
    <property type="match status" value="1"/>
</dbReference>
<evidence type="ECO:0000259" key="3">
    <source>
        <dbReference type="Pfam" id="PF13649"/>
    </source>
</evidence>
<gene>
    <name evidence="4" type="ORF">D7D52_17940</name>
</gene>
<feature type="domain" description="Methyltransferase" evidence="3">
    <location>
        <begin position="43"/>
        <end position="134"/>
    </location>
</feature>
<sequence length="208" mass="22661">MGLSAAEVFDELGKDYEKAFAGLRAQREELDWLLTRLPDAAKILDVGCGTGRPTAEVLAAAGHHVIGCDVSPGMIDIARAQVPAARFEIADLRTLTYPAGTWDAVIAFFPLLQLTRPEIDAALAKFADWLAPGGHFLFATVPADIEGLDIEFMGRPVTVSSYPVEEFRRRLTTAGLDIVRERIVEFLPAHPEAIPEHDLFLAAHRSAS</sequence>
<name>A0A386ZD33_9NOCA</name>
<keyword evidence="1 4" id="KW-0489">Methyltransferase</keyword>
<dbReference type="Proteomes" id="UP000267164">
    <property type="component" value="Chromosome"/>
</dbReference>
<dbReference type="EMBL" id="CP032568">
    <property type="protein sequence ID" value="AYF75426.1"/>
    <property type="molecule type" value="Genomic_DNA"/>
</dbReference>
<dbReference type="Gene3D" id="3.40.50.150">
    <property type="entry name" value="Vaccinia Virus protein VP39"/>
    <property type="match status" value="1"/>
</dbReference>
<dbReference type="AlphaFoldDB" id="A0A386ZD33"/>
<keyword evidence="2 4" id="KW-0808">Transferase</keyword>
<dbReference type="GO" id="GO:0008168">
    <property type="term" value="F:methyltransferase activity"/>
    <property type="evidence" value="ECO:0007669"/>
    <property type="project" value="UniProtKB-KW"/>
</dbReference>
<evidence type="ECO:0000313" key="5">
    <source>
        <dbReference type="Proteomes" id="UP000267164"/>
    </source>
</evidence>
<accession>A0A386ZD33</accession>
<reference evidence="4 5" key="1">
    <citation type="submission" date="2018-09" db="EMBL/GenBank/DDBJ databases">
        <title>Nocardia yunnanensis sp. nov., an actinomycete isolated from a soil sample.</title>
        <authorList>
            <person name="Zhang J."/>
        </authorList>
    </citation>
    <scope>NUCLEOTIDE SEQUENCE [LARGE SCALE GENOMIC DNA]</scope>
    <source>
        <strain evidence="4 5">CFHS0054</strain>
    </source>
</reference>
<dbReference type="GO" id="GO:0032259">
    <property type="term" value="P:methylation"/>
    <property type="evidence" value="ECO:0007669"/>
    <property type="project" value="UniProtKB-KW"/>
</dbReference>
<keyword evidence="5" id="KW-1185">Reference proteome</keyword>
<dbReference type="KEGG" id="nyu:D7D52_17940"/>
<organism evidence="4 5">
    <name type="scientific">Nocardia yunnanensis</name>
    <dbReference type="NCBI Taxonomy" id="2382165"/>
    <lineage>
        <taxon>Bacteria</taxon>
        <taxon>Bacillati</taxon>
        <taxon>Actinomycetota</taxon>
        <taxon>Actinomycetes</taxon>
        <taxon>Mycobacteriales</taxon>
        <taxon>Nocardiaceae</taxon>
        <taxon>Nocardia</taxon>
    </lineage>
</organism>
<dbReference type="PANTHER" id="PTHR43861">
    <property type="entry name" value="TRANS-ACONITATE 2-METHYLTRANSFERASE-RELATED"/>
    <property type="match status" value="1"/>
</dbReference>